<evidence type="ECO:0000313" key="1">
    <source>
        <dbReference type="EnsemblPlants" id="AVESA.00010b.r2.6AG1011780.3.CDS"/>
    </source>
</evidence>
<evidence type="ECO:0000313" key="2">
    <source>
        <dbReference type="Proteomes" id="UP001732700"/>
    </source>
</evidence>
<name>A0ACD5YIB2_AVESA</name>
<dbReference type="EnsemblPlants" id="AVESA.00010b.r2.6AG1011780.3">
    <property type="protein sequence ID" value="AVESA.00010b.r2.6AG1011780.3.CDS"/>
    <property type="gene ID" value="AVESA.00010b.r2.6AG1011780"/>
</dbReference>
<reference evidence="1" key="1">
    <citation type="submission" date="2021-05" db="EMBL/GenBank/DDBJ databases">
        <authorList>
            <person name="Scholz U."/>
            <person name="Mascher M."/>
            <person name="Fiebig A."/>
        </authorList>
    </citation>
    <scope>NUCLEOTIDE SEQUENCE [LARGE SCALE GENOMIC DNA]</scope>
</reference>
<accession>A0ACD5YIB2</accession>
<sequence>MVRQGQSSSLQRLHHVEQRIVRVVELAGVVMEELGTSRGLLTDAISGHCREFMLSMKEIQTTLRDEIKGACGYGPFEKCDYSARVANEICLKKLEYVNEKMDDMQLNIKQSTSEV</sequence>
<dbReference type="Proteomes" id="UP001732700">
    <property type="component" value="Chromosome 6A"/>
</dbReference>
<organism evidence="1 2">
    <name type="scientific">Avena sativa</name>
    <name type="common">Oat</name>
    <dbReference type="NCBI Taxonomy" id="4498"/>
    <lineage>
        <taxon>Eukaryota</taxon>
        <taxon>Viridiplantae</taxon>
        <taxon>Streptophyta</taxon>
        <taxon>Embryophyta</taxon>
        <taxon>Tracheophyta</taxon>
        <taxon>Spermatophyta</taxon>
        <taxon>Magnoliopsida</taxon>
        <taxon>Liliopsida</taxon>
        <taxon>Poales</taxon>
        <taxon>Poaceae</taxon>
        <taxon>BOP clade</taxon>
        <taxon>Pooideae</taxon>
        <taxon>Poodae</taxon>
        <taxon>Poeae</taxon>
        <taxon>Poeae Chloroplast Group 1 (Aveneae type)</taxon>
        <taxon>Aveninae</taxon>
        <taxon>Avena</taxon>
    </lineage>
</organism>
<reference evidence="1" key="2">
    <citation type="submission" date="2025-09" db="UniProtKB">
        <authorList>
            <consortium name="EnsemblPlants"/>
        </authorList>
    </citation>
    <scope>IDENTIFICATION</scope>
</reference>
<protein>
    <submittedName>
        <fullName evidence="1">Uncharacterized protein</fullName>
    </submittedName>
</protein>
<keyword evidence="2" id="KW-1185">Reference proteome</keyword>
<proteinExistence type="predicted"/>